<evidence type="ECO:0000259" key="2">
    <source>
        <dbReference type="Pfam" id="PF02517"/>
    </source>
</evidence>
<name>A0A4V3D7N3_9GAMM</name>
<reference evidence="3 4" key="1">
    <citation type="submission" date="2019-03" db="EMBL/GenBank/DDBJ databases">
        <title>Genomic Encyclopedia of Type Strains, Phase IV (KMG-IV): sequencing the most valuable type-strain genomes for metagenomic binning, comparative biology and taxonomic classification.</title>
        <authorList>
            <person name="Goeker M."/>
        </authorList>
    </citation>
    <scope>NUCLEOTIDE SEQUENCE [LARGE SCALE GENOMIC DNA]</scope>
    <source>
        <strain evidence="3 4">DSM 103792</strain>
    </source>
</reference>
<keyword evidence="1" id="KW-0472">Membrane</keyword>
<feature type="transmembrane region" description="Helical" evidence="1">
    <location>
        <begin position="178"/>
        <end position="196"/>
    </location>
</feature>
<gene>
    <name evidence="3" type="ORF">EV696_10677</name>
</gene>
<dbReference type="GO" id="GO:0080120">
    <property type="term" value="P:CAAX-box protein maturation"/>
    <property type="evidence" value="ECO:0007669"/>
    <property type="project" value="UniProtKB-ARBA"/>
</dbReference>
<feature type="transmembrane region" description="Helical" evidence="1">
    <location>
        <begin position="111"/>
        <end position="131"/>
    </location>
</feature>
<keyword evidence="1" id="KW-1133">Transmembrane helix</keyword>
<evidence type="ECO:0000313" key="4">
    <source>
        <dbReference type="Proteomes" id="UP000295375"/>
    </source>
</evidence>
<protein>
    <recommendedName>
        <fullName evidence="2">CAAX prenyl protease 2/Lysostaphin resistance protein A-like domain-containing protein</fullName>
    </recommendedName>
</protein>
<dbReference type="EMBL" id="SNYM01000006">
    <property type="protein sequence ID" value="TDQ48637.1"/>
    <property type="molecule type" value="Genomic_DNA"/>
</dbReference>
<proteinExistence type="predicted"/>
<evidence type="ECO:0000313" key="3">
    <source>
        <dbReference type="EMBL" id="TDQ48637.1"/>
    </source>
</evidence>
<keyword evidence="4" id="KW-1185">Reference proteome</keyword>
<sequence>MNNKARDLTAVALLAPAPTFGVLSALLFSESLLGSVLWAVAKAWMLLLPLCWWFWVDRQRVCISRPTVSSLLVGAGSGLLMAAAIVVAFWLVGVNDSQQQLVQNQLRDVGIVSPFIYLTMALYWCFINSIVEEYVFRWFIIEKSLPHLGRMMAVVLSATIFTIHHTVVVSFFLDLREVLLATAGVFSAALVWSWLYARYGNIWPAYISHILADVAIFVILYQILFD</sequence>
<dbReference type="RefSeq" id="WP_133589778.1">
    <property type="nucleotide sequence ID" value="NZ_CP037953.1"/>
</dbReference>
<dbReference type="AlphaFoldDB" id="A0A4V3D7N3"/>
<feature type="transmembrane region" description="Helical" evidence="1">
    <location>
        <begin position="68"/>
        <end position="91"/>
    </location>
</feature>
<comment type="caution">
    <text evidence="3">The sequence shown here is derived from an EMBL/GenBank/DDBJ whole genome shotgun (WGS) entry which is preliminary data.</text>
</comment>
<evidence type="ECO:0000256" key="1">
    <source>
        <dbReference type="SAM" id="Phobius"/>
    </source>
</evidence>
<dbReference type="InterPro" id="IPR003675">
    <property type="entry name" value="Rce1/LyrA-like_dom"/>
</dbReference>
<accession>A0A4V3D7N3</accession>
<dbReference type="Pfam" id="PF02517">
    <property type="entry name" value="Rce1-like"/>
    <property type="match status" value="1"/>
</dbReference>
<dbReference type="GO" id="GO:0004175">
    <property type="term" value="F:endopeptidase activity"/>
    <property type="evidence" value="ECO:0007669"/>
    <property type="project" value="UniProtKB-ARBA"/>
</dbReference>
<organism evidence="3 4">
    <name type="scientific">Permianibacter aggregans</name>
    <dbReference type="NCBI Taxonomy" id="1510150"/>
    <lineage>
        <taxon>Bacteria</taxon>
        <taxon>Pseudomonadati</taxon>
        <taxon>Pseudomonadota</taxon>
        <taxon>Gammaproteobacteria</taxon>
        <taxon>Pseudomonadales</taxon>
        <taxon>Pseudomonadaceae</taxon>
        <taxon>Permianibacter</taxon>
    </lineage>
</organism>
<feature type="transmembrane region" description="Helical" evidence="1">
    <location>
        <begin position="203"/>
        <end position="224"/>
    </location>
</feature>
<dbReference type="Proteomes" id="UP000295375">
    <property type="component" value="Unassembled WGS sequence"/>
</dbReference>
<feature type="transmembrane region" description="Helical" evidence="1">
    <location>
        <begin position="37"/>
        <end position="56"/>
    </location>
</feature>
<dbReference type="OrthoDB" id="95797at2"/>
<feature type="domain" description="CAAX prenyl protease 2/Lysostaphin resistance protein A-like" evidence="2">
    <location>
        <begin position="117"/>
        <end position="214"/>
    </location>
</feature>
<feature type="transmembrane region" description="Helical" evidence="1">
    <location>
        <begin position="152"/>
        <end position="172"/>
    </location>
</feature>
<keyword evidence="1" id="KW-0812">Transmembrane</keyword>